<evidence type="ECO:0000256" key="4">
    <source>
        <dbReference type="ARBA" id="ARBA00022723"/>
    </source>
</evidence>
<comment type="cofactor">
    <cofactor evidence="1">
        <name>Mg(2+)</name>
        <dbReference type="ChEBI" id="CHEBI:18420"/>
    </cofactor>
</comment>
<proteinExistence type="inferred from homology"/>
<dbReference type="InterPro" id="IPR000092">
    <property type="entry name" value="Polyprenyl_synt"/>
</dbReference>
<evidence type="ECO:0000256" key="6">
    <source>
        <dbReference type="RuleBase" id="RU004466"/>
    </source>
</evidence>
<comment type="similarity">
    <text evidence="2 6">Belongs to the FPP/GGPP synthase family.</text>
</comment>
<dbReference type="PANTHER" id="PTHR12001:SF85">
    <property type="entry name" value="SHORT CHAIN ISOPRENYL DIPHOSPHATE SYNTHASE"/>
    <property type="match status" value="1"/>
</dbReference>
<dbReference type="Pfam" id="PF00348">
    <property type="entry name" value="polyprenyl_synt"/>
    <property type="match status" value="1"/>
</dbReference>
<organism evidence="7 8">
    <name type="scientific">Leucobacter denitrificans</name>
    <dbReference type="NCBI Taxonomy" id="683042"/>
    <lineage>
        <taxon>Bacteria</taxon>
        <taxon>Bacillati</taxon>
        <taxon>Actinomycetota</taxon>
        <taxon>Actinomycetes</taxon>
        <taxon>Micrococcales</taxon>
        <taxon>Microbacteriaceae</taxon>
        <taxon>Leucobacter</taxon>
    </lineage>
</organism>
<keyword evidence="4" id="KW-0479">Metal-binding</keyword>
<dbReference type="SUPFAM" id="SSF48576">
    <property type="entry name" value="Terpenoid synthases"/>
    <property type="match status" value="1"/>
</dbReference>
<dbReference type="KEGG" id="ldn:H9L06_09855"/>
<evidence type="ECO:0000256" key="3">
    <source>
        <dbReference type="ARBA" id="ARBA00022679"/>
    </source>
</evidence>
<evidence type="ECO:0000313" key="8">
    <source>
        <dbReference type="Proteomes" id="UP000515934"/>
    </source>
</evidence>
<evidence type="ECO:0000256" key="1">
    <source>
        <dbReference type="ARBA" id="ARBA00001946"/>
    </source>
</evidence>
<dbReference type="Proteomes" id="UP000515934">
    <property type="component" value="Chromosome"/>
</dbReference>
<evidence type="ECO:0000256" key="5">
    <source>
        <dbReference type="ARBA" id="ARBA00022842"/>
    </source>
</evidence>
<keyword evidence="3 6" id="KW-0808">Transferase</keyword>
<sequence>MTNLLKTRSEHARLRLEVTQELEDIFARSRRTAEAYGPEFLGLWDLAADHAQGGKLIRPLLMLEMFEALGSNEPSASNRSEAVRIAAAIEVLHFAFLLHDDVIDGDLVRRGRPNLIGELATSSFDETHSDAAQHWAKSGAILAGDLLLSATHQLFARANVSGSLKERLLDLLEHTIFETTAGEFVDVGLSDGVIRSDLSTVLQMTGRKTACYSFELPLRAAVILSGGSQELERRLSTAGAHLGLAYQLQDDLLSTFGDAAAHGKDAYSDLREGKQTAIISFARMSNSWPSIEPDFADPQLSFERAEHLRDLLRECGAEDFVLGLIQEQLGAFYESLAVVNETASIPTRVRDVLLDLAARFEGRKS</sequence>
<reference evidence="7 8" key="1">
    <citation type="submission" date="2020-08" db="EMBL/GenBank/DDBJ databases">
        <title>Genome sequence of Leucobacter denitrificans KACC 14055T.</title>
        <authorList>
            <person name="Hyun D.-W."/>
            <person name="Bae J.-W."/>
        </authorList>
    </citation>
    <scope>NUCLEOTIDE SEQUENCE [LARGE SCALE GENOMIC DNA]</scope>
    <source>
        <strain evidence="7 8">KACC 14055</strain>
    </source>
</reference>
<dbReference type="CDD" id="cd00685">
    <property type="entry name" value="Trans_IPPS_HT"/>
    <property type="match status" value="1"/>
</dbReference>
<dbReference type="SFLD" id="SFLDS00005">
    <property type="entry name" value="Isoprenoid_Synthase_Type_I"/>
    <property type="match status" value="1"/>
</dbReference>
<name>A0A7G9S3W4_9MICO</name>
<protein>
    <submittedName>
        <fullName evidence="7">Polyprenyl synthetase family protein</fullName>
    </submittedName>
</protein>
<dbReference type="PROSITE" id="PS00723">
    <property type="entry name" value="POLYPRENYL_SYNTHASE_1"/>
    <property type="match status" value="1"/>
</dbReference>
<gene>
    <name evidence="7" type="ORF">H9L06_09855</name>
</gene>
<dbReference type="GO" id="GO:0008299">
    <property type="term" value="P:isoprenoid biosynthetic process"/>
    <property type="evidence" value="ECO:0007669"/>
    <property type="project" value="InterPro"/>
</dbReference>
<accession>A0A7G9S3W4</accession>
<dbReference type="Gene3D" id="1.10.600.10">
    <property type="entry name" value="Farnesyl Diphosphate Synthase"/>
    <property type="match status" value="1"/>
</dbReference>
<dbReference type="GO" id="GO:0004659">
    <property type="term" value="F:prenyltransferase activity"/>
    <property type="evidence" value="ECO:0007669"/>
    <property type="project" value="InterPro"/>
</dbReference>
<keyword evidence="8" id="KW-1185">Reference proteome</keyword>
<evidence type="ECO:0000256" key="2">
    <source>
        <dbReference type="ARBA" id="ARBA00006706"/>
    </source>
</evidence>
<dbReference type="AlphaFoldDB" id="A0A7G9S3W4"/>
<keyword evidence="5" id="KW-0460">Magnesium</keyword>
<dbReference type="EMBL" id="CP060716">
    <property type="protein sequence ID" value="QNN62539.1"/>
    <property type="molecule type" value="Genomic_DNA"/>
</dbReference>
<dbReference type="RefSeq" id="WP_187555009.1">
    <property type="nucleotide sequence ID" value="NZ_CP060716.1"/>
</dbReference>
<dbReference type="InterPro" id="IPR033749">
    <property type="entry name" value="Polyprenyl_synt_CS"/>
</dbReference>
<dbReference type="PANTHER" id="PTHR12001">
    <property type="entry name" value="GERANYLGERANYL PYROPHOSPHATE SYNTHASE"/>
    <property type="match status" value="1"/>
</dbReference>
<dbReference type="GO" id="GO:0046872">
    <property type="term" value="F:metal ion binding"/>
    <property type="evidence" value="ECO:0007669"/>
    <property type="project" value="UniProtKB-KW"/>
</dbReference>
<dbReference type="InterPro" id="IPR008949">
    <property type="entry name" value="Isoprenoid_synthase_dom_sf"/>
</dbReference>
<evidence type="ECO:0000313" key="7">
    <source>
        <dbReference type="EMBL" id="QNN62539.1"/>
    </source>
</evidence>